<evidence type="ECO:0000313" key="2">
    <source>
        <dbReference type="Proteomes" id="UP000821865"/>
    </source>
</evidence>
<comment type="caution">
    <text evidence="1">The sequence shown here is derived from an EMBL/GenBank/DDBJ whole genome shotgun (WGS) entry which is preliminary data.</text>
</comment>
<name>A0ACB8C4V2_DERSI</name>
<dbReference type="EMBL" id="CM023478">
    <property type="protein sequence ID" value="KAH7933873.1"/>
    <property type="molecule type" value="Genomic_DNA"/>
</dbReference>
<reference evidence="1" key="1">
    <citation type="submission" date="2020-05" db="EMBL/GenBank/DDBJ databases">
        <title>Large-scale comparative analyses of tick genomes elucidate their genetic diversity and vector capacities.</title>
        <authorList>
            <person name="Jia N."/>
            <person name="Wang J."/>
            <person name="Shi W."/>
            <person name="Du L."/>
            <person name="Sun Y."/>
            <person name="Zhan W."/>
            <person name="Jiang J."/>
            <person name="Wang Q."/>
            <person name="Zhang B."/>
            <person name="Ji P."/>
            <person name="Sakyi L.B."/>
            <person name="Cui X."/>
            <person name="Yuan T."/>
            <person name="Jiang B."/>
            <person name="Yang W."/>
            <person name="Lam T.T.-Y."/>
            <person name="Chang Q."/>
            <person name="Ding S."/>
            <person name="Wang X."/>
            <person name="Zhu J."/>
            <person name="Ruan X."/>
            <person name="Zhao L."/>
            <person name="Wei J."/>
            <person name="Que T."/>
            <person name="Du C."/>
            <person name="Cheng J."/>
            <person name="Dai P."/>
            <person name="Han X."/>
            <person name="Huang E."/>
            <person name="Gao Y."/>
            <person name="Liu J."/>
            <person name="Shao H."/>
            <person name="Ye R."/>
            <person name="Li L."/>
            <person name="Wei W."/>
            <person name="Wang X."/>
            <person name="Wang C."/>
            <person name="Yang T."/>
            <person name="Huo Q."/>
            <person name="Li W."/>
            <person name="Guo W."/>
            <person name="Chen H."/>
            <person name="Zhou L."/>
            <person name="Ni X."/>
            <person name="Tian J."/>
            <person name="Zhou Y."/>
            <person name="Sheng Y."/>
            <person name="Liu T."/>
            <person name="Pan Y."/>
            <person name="Xia L."/>
            <person name="Li J."/>
            <person name="Zhao F."/>
            <person name="Cao W."/>
        </authorList>
    </citation>
    <scope>NUCLEOTIDE SEQUENCE</scope>
    <source>
        <strain evidence="1">Dsil-2018</strain>
    </source>
</reference>
<protein>
    <submittedName>
        <fullName evidence="1">Uncharacterized protein</fullName>
    </submittedName>
</protein>
<dbReference type="Proteomes" id="UP000821865">
    <property type="component" value="Chromosome 9"/>
</dbReference>
<organism evidence="1 2">
    <name type="scientific">Dermacentor silvarum</name>
    <name type="common">Tick</name>
    <dbReference type="NCBI Taxonomy" id="543639"/>
    <lineage>
        <taxon>Eukaryota</taxon>
        <taxon>Metazoa</taxon>
        <taxon>Ecdysozoa</taxon>
        <taxon>Arthropoda</taxon>
        <taxon>Chelicerata</taxon>
        <taxon>Arachnida</taxon>
        <taxon>Acari</taxon>
        <taxon>Parasitiformes</taxon>
        <taxon>Ixodida</taxon>
        <taxon>Ixodoidea</taxon>
        <taxon>Ixodidae</taxon>
        <taxon>Rhipicephalinae</taxon>
        <taxon>Dermacentor</taxon>
    </lineage>
</organism>
<gene>
    <name evidence="1" type="ORF">HPB49_018574</name>
</gene>
<proteinExistence type="predicted"/>
<accession>A0ACB8C4V2</accession>
<sequence>MVSDGRNPEPRQPSPAEEQQGQPSSTEQHVLAPCGAAGNGAPGLRRCLAWACRACKRRTLAVDRRRAATLRERRRLRRVNEAFEALKRRTCANPGQRLPKVEILRNAIEYIEGLEDLLEAADGARMTSRLFETPKSNSAKPPQER</sequence>
<evidence type="ECO:0000313" key="1">
    <source>
        <dbReference type="EMBL" id="KAH7933873.1"/>
    </source>
</evidence>
<keyword evidence="2" id="KW-1185">Reference proteome</keyword>